<organism evidence="1 2">
    <name type="scientific">Microbacterium aurugineum</name>
    <dbReference type="NCBI Taxonomy" id="2851642"/>
    <lineage>
        <taxon>Bacteria</taxon>
        <taxon>Bacillati</taxon>
        <taxon>Actinomycetota</taxon>
        <taxon>Actinomycetes</taxon>
        <taxon>Micrococcales</taxon>
        <taxon>Microbacteriaceae</taxon>
        <taxon>Microbacterium</taxon>
    </lineage>
</organism>
<sequence length="395" mass="43151">MSNERPRILCISLSPLRSDARVLRQISLLSEIGDVTTVGFGAAPDGVFAHHQVPEGLSTLPQTPLGIVRLALRMHRSAEISAPAVRWTANRVGGHTFDLVVANEARALGVAHRIADGAPVWADMHEWAPEERTHILRWRLLVAPFMVHLCRTYLPPSALVTTVGDGIAALYRQQFDVPALVMRNAGGFRALKPSPVSDEQIRLVHSGAAIHGRRLELMIETMKLLDARFTLDLYLMPGGDGGAYLRELRASAAPDSRITFHPPVPPEDLPRVLNAYDVGVFWIPPTHTNARLTLPNKFFDFVQARLMVAVGPSPEMAELVTRHDLGVISHDFTPESCAQSLTSLDMESVRSAKAASDAAAQELSFENDAAHIRAVIERILGARSGGETPPQEEKA</sequence>
<dbReference type="SUPFAM" id="SSF53756">
    <property type="entry name" value="UDP-Glycosyltransferase/glycogen phosphorylase"/>
    <property type="match status" value="1"/>
</dbReference>
<proteinExistence type="predicted"/>
<dbReference type="RefSeq" id="WP_261811236.1">
    <property type="nucleotide sequence ID" value="NZ_CP078078.1"/>
</dbReference>
<gene>
    <name evidence="1" type="ORF">KV397_10450</name>
</gene>
<dbReference type="EMBL" id="CP078078">
    <property type="protein sequence ID" value="UPL18143.1"/>
    <property type="molecule type" value="Genomic_DNA"/>
</dbReference>
<accession>A0ABY4J3D9</accession>
<name>A0ABY4J3D9_9MICO</name>
<reference evidence="1 2" key="1">
    <citation type="submission" date="2021-06" db="EMBL/GenBank/DDBJ databases">
        <title>Genome-based taxonomic framework of Microbacterium strains isolated from marine environment, the description of four new species and reclassification of four preexisting species.</title>
        <authorList>
            <person name="Lee S.D."/>
            <person name="Kim S.-M."/>
            <person name="Byeon Y.-S."/>
            <person name="Yang H.L."/>
            <person name="Kim I.S."/>
        </authorList>
    </citation>
    <scope>NUCLEOTIDE SEQUENCE [LARGE SCALE GENOMIC DNA]</scope>
    <source>
        <strain evidence="1 2">KSW4-10</strain>
    </source>
</reference>
<dbReference type="Proteomes" id="UP000830631">
    <property type="component" value="Chromosome"/>
</dbReference>
<evidence type="ECO:0000313" key="1">
    <source>
        <dbReference type="EMBL" id="UPL18143.1"/>
    </source>
</evidence>
<keyword evidence="2" id="KW-1185">Reference proteome</keyword>
<protein>
    <recommendedName>
        <fullName evidence="3">D-inositol 3-phosphate glycosyltransferase</fullName>
    </recommendedName>
</protein>
<evidence type="ECO:0000313" key="2">
    <source>
        <dbReference type="Proteomes" id="UP000830631"/>
    </source>
</evidence>
<dbReference type="Gene3D" id="3.40.50.2000">
    <property type="entry name" value="Glycogen Phosphorylase B"/>
    <property type="match status" value="1"/>
</dbReference>
<evidence type="ECO:0008006" key="3">
    <source>
        <dbReference type="Google" id="ProtNLM"/>
    </source>
</evidence>